<dbReference type="Gene3D" id="3.40.190.10">
    <property type="entry name" value="Periplasmic binding protein-like II"/>
    <property type="match status" value="2"/>
</dbReference>
<organism evidence="2 3">
    <name type="scientific">Rubrivivax albus</name>
    <dbReference type="NCBI Taxonomy" id="2499835"/>
    <lineage>
        <taxon>Bacteria</taxon>
        <taxon>Pseudomonadati</taxon>
        <taxon>Pseudomonadota</taxon>
        <taxon>Betaproteobacteria</taxon>
        <taxon>Burkholderiales</taxon>
        <taxon>Sphaerotilaceae</taxon>
        <taxon>Rubrivivax</taxon>
    </lineage>
</organism>
<sequence>MRLAALALAGGAALAATAQTNPGLPATLAWSAYDVGSGGYNQAVAIGNALKQRYGVNLRVLPGKNDVSRTLPVREGQVQFSANGVGGSYLAQEGVFEFGAKTWGPQPIRGLLLNNSDQVLTVVAAKDSGIKTVADLKGKRVAWVIGAPSLNQNITAILAFANLTWNDVQRVDFGGFGAAMDGVINGQADAAFTSSISGKAYQLAKSPRGIVYPTIPHADKAGWARMNKTAPFFFPFMGAEGADLSKDNRVESATYPYPILMTYAKQDNDTVYAMTKAMVETYADYKDAAPGNVGWAVDRQNFAWVIPFHDGAIRYWKEKGLWKPEHQAHNDKLVQRQQVLADAWKAVNAGSHADDKAFAQAWMKARADALTKAGMDAVVTEW</sequence>
<dbReference type="AlphaFoldDB" id="A0A3S2TLW0"/>
<dbReference type="Pfam" id="PF16868">
    <property type="entry name" value="NMT1_3"/>
    <property type="match status" value="1"/>
</dbReference>
<dbReference type="Proteomes" id="UP000288178">
    <property type="component" value="Unassembled WGS sequence"/>
</dbReference>
<accession>A0A3S2TLW0</accession>
<proteinExistence type="predicted"/>
<dbReference type="SUPFAM" id="SSF53850">
    <property type="entry name" value="Periplasmic binding protein-like II"/>
    <property type="match status" value="1"/>
</dbReference>
<comment type="caution">
    <text evidence="2">The sequence shown here is derived from an EMBL/GenBank/DDBJ whole genome shotgun (WGS) entry which is preliminary data.</text>
</comment>
<feature type="signal peptide" evidence="1">
    <location>
        <begin position="1"/>
        <end position="18"/>
    </location>
</feature>
<gene>
    <name evidence="2" type="ORF">ENE75_15015</name>
</gene>
<dbReference type="InterPro" id="IPR011852">
    <property type="entry name" value="TRAP_TAXI"/>
</dbReference>
<reference evidence="2 3" key="1">
    <citation type="submission" date="2019-01" db="EMBL/GenBank/DDBJ databases">
        <authorList>
            <person name="Chen W.-M."/>
        </authorList>
    </citation>
    <scope>NUCLEOTIDE SEQUENCE [LARGE SCALE GENOMIC DNA]</scope>
    <source>
        <strain evidence="2 3">ICH-3</strain>
    </source>
</reference>
<dbReference type="PANTHER" id="PTHR42941:SF1">
    <property type="entry name" value="SLL1037 PROTEIN"/>
    <property type="match status" value="1"/>
</dbReference>
<evidence type="ECO:0000313" key="2">
    <source>
        <dbReference type="EMBL" id="RVT51144.1"/>
    </source>
</evidence>
<keyword evidence="3" id="KW-1185">Reference proteome</keyword>
<dbReference type="PANTHER" id="PTHR42941">
    <property type="entry name" value="SLL1037 PROTEIN"/>
    <property type="match status" value="1"/>
</dbReference>
<dbReference type="OrthoDB" id="9780180at2"/>
<evidence type="ECO:0000313" key="3">
    <source>
        <dbReference type="Proteomes" id="UP000288178"/>
    </source>
</evidence>
<evidence type="ECO:0000256" key="1">
    <source>
        <dbReference type="SAM" id="SignalP"/>
    </source>
</evidence>
<keyword evidence="1" id="KW-0732">Signal</keyword>
<name>A0A3S2TLW0_9BURK</name>
<dbReference type="NCBIfam" id="TIGR02122">
    <property type="entry name" value="TRAP_TAXI"/>
    <property type="match status" value="1"/>
</dbReference>
<protein>
    <submittedName>
        <fullName evidence="2">TAXI family TRAP transporter solute-binding subunit</fullName>
    </submittedName>
</protein>
<feature type="chain" id="PRO_5018677318" evidence="1">
    <location>
        <begin position="19"/>
        <end position="382"/>
    </location>
</feature>
<dbReference type="EMBL" id="SACT01000004">
    <property type="protein sequence ID" value="RVT51144.1"/>
    <property type="molecule type" value="Genomic_DNA"/>
</dbReference>